<dbReference type="GO" id="GO:0051321">
    <property type="term" value="P:meiotic cell cycle"/>
    <property type="evidence" value="ECO:0007669"/>
    <property type="project" value="UniProtKB-KW"/>
</dbReference>
<reference evidence="2" key="1">
    <citation type="submission" date="2023-08" db="EMBL/GenBank/DDBJ databases">
        <title>Black Yeasts Isolated from many extreme environments.</title>
        <authorList>
            <person name="Coleine C."/>
            <person name="Stajich J.E."/>
            <person name="Selbmann L."/>
        </authorList>
    </citation>
    <scope>NUCLEOTIDE SEQUENCE</scope>
    <source>
        <strain evidence="2">CCFEE 5401</strain>
    </source>
</reference>
<keyword evidence="1" id="KW-0469">Meiosis</keyword>
<dbReference type="EMBL" id="JAVRRL010000033">
    <property type="protein sequence ID" value="KAK5112103.1"/>
    <property type="molecule type" value="Genomic_DNA"/>
</dbReference>
<dbReference type="AlphaFoldDB" id="A0AAN7THM1"/>
<evidence type="ECO:0000256" key="1">
    <source>
        <dbReference type="ARBA" id="ARBA00023254"/>
    </source>
</evidence>
<dbReference type="Proteomes" id="UP001310890">
    <property type="component" value="Unassembled WGS sequence"/>
</dbReference>
<accession>A0AAN7THM1</accession>
<organism evidence="2 3">
    <name type="scientific">Meristemomyces frigidus</name>
    <dbReference type="NCBI Taxonomy" id="1508187"/>
    <lineage>
        <taxon>Eukaryota</taxon>
        <taxon>Fungi</taxon>
        <taxon>Dikarya</taxon>
        <taxon>Ascomycota</taxon>
        <taxon>Pezizomycotina</taxon>
        <taxon>Dothideomycetes</taxon>
        <taxon>Dothideomycetidae</taxon>
        <taxon>Mycosphaerellales</taxon>
        <taxon>Teratosphaeriaceae</taxon>
        <taxon>Meristemomyces</taxon>
    </lineage>
</organism>
<dbReference type="PANTHER" id="PTHR40375:SF2">
    <property type="entry name" value="SPORULATION-SPECIFIC PROTEIN 22"/>
    <property type="match status" value="1"/>
</dbReference>
<dbReference type="PANTHER" id="PTHR40375">
    <property type="entry name" value="SPORULATION-SPECIFIC PROTEIN 22"/>
    <property type="match status" value="1"/>
</dbReference>
<name>A0AAN7THM1_9PEZI</name>
<evidence type="ECO:0000313" key="3">
    <source>
        <dbReference type="Proteomes" id="UP001310890"/>
    </source>
</evidence>
<dbReference type="Pfam" id="PF08631">
    <property type="entry name" value="SPO22"/>
    <property type="match status" value="1"/>
</dbReference>
<gene>
    <name evidence="2" type="ORF">LTR62_004445</name>
</gene>
<dbReference type="InterPro" id="IPR039057">
    <property type="entry name" value="Spo22/ZIP4"/>
</dbReference>
<dbReference type="GO" id="GO:0090173">
    <property type="term" value="P:regulation of synaptonemal complex assembly"/>
    <property type="evidence" value="ECO:0007669"/>
    <property type="project" value="InterPro"/>
</dbReference>
<dbReference type="InterPro" id="IPR013940">
    <property type="entry name" value="Spo22/ZIP4/TEX11"/>
</dbReference>
<sequence length="962" mass="107781">MADSGDRVYAILHERAAIPADLQAELGNIIRRSLPLSSSAPTKTQRSSLDRLGTKLWNAATDLLRRQESGLGTRQQSRRNTRLVGVIRVFGYLLIDAAHHVSTKPSNDKDALIRTFKIALKAGRFCLDIGELDLAMKVLERCSEYAETPQTRAPIVQLTDPTYEDHSERARMLGLLVTEYHLLRMVHAWKTDRSDLAEHFYAKVNTSELAASGDLSEKAADLLHEAARSCLAGKSWIASLKWCERALAALNSCDLEALSQDEPELRLSISATAVEAHLAIGDPSACSHALQIVDNMMDAHTLGPRIAAMLLKLQVLTAASDVDLHEVEKVVRQIISSAVLTDKTFKTIMQVVHRLKRISVRSSLASMWDLIDRRLLSACQEHEGSDETALSRLETAVVTFTMFSTTADTQSSSQDTIAGITDLLDMIHKAHGRSLSSKAAHATQTLIWKRAGAEEETATDAWFVLLRHPLFDSVGQLNKGRIGRKALSAALGRKDVFAARAAYYAMPDATKNESSSRYLAYRLALLDEDQDLALESLAWITRHAAKDSSYLYACVLEAQDTNMRRIAVAALQALITQQLPGVHLPTLLRCTARFLICELDVEENDIDKTSAEVVPLFERAAKNTALLRQGTDAQWRAEIQWWSKTAYNLALRLCNDVGLEWLMRLLSACTHFLDCYEDEDGPMHQDTTRQRRLICYFLLANTDIVLARSNADNADICRHWYIQARVHIEAFAHHYGVWRKTTMVPDHAPPAQQELFDKMSARAFEMLKFDLECILRLEIWSALDPAVKKLLEFNGSARWDSLADLMLIIHQHASTTANTSNDDQDTLSTALIRELLQKSINETWKRSKSMPQMARWLRLTFSIHLEDGDEEFALKIVQQTATVARSGYEGKTTEPYPEDELAWLAGSAFNKAIDILVSERVEKAQEWIEGALEVARYASDNGALHASLTEKKEMARERLANR</sequence>
<protein>
    <recommendedName>
        <fullName evidence="4">Protein ZIP4 homolog</fullName>
    </recommendedName>
</protein>
<comment type="caution">
    <text evidence="2">The sequence shown here is derived from an EMBL/GenBank/DDBJ whole genome shotgun (WGS) entry which is preliminary data.</text>
</comment>
<evidence type="ECO:0000313" key="2">
    <source>
        <dbReference type="EMBL" id="KAK5112103.1"/>
    </source>
</evidence>
<evidence type="ECO:0008006" key="4">
    <source>
        <dbReference type="Google" id="ProtNLM"/>
    </source>
</evidence>
<proteinExistence type="predicted"/>